<evidence type="ECO:0000313" key="9">
    <source>
        <dbReference type="Proteomes" id="UP000193200"/>
    </source>
</evidence>
<accession>A0A1Y5SBR3</accession>
<organism evidence="8 9">
    <name type="scientific">Oceanibacterium hippocampi</name>
    <dbReference type="NCBI Taxonomy" id="745714"/>
    <lineage>
        <taxon>Bacteria</taxon>
        <taxon>Pseudomonadati</taxon>
        <taxon>Pseudomonadota</taxon>
        <taxon>Alphaproteobacteria</taxon>
        <taxon>Sneathiellales</taxon>
        <taxon>Sneathiellaceae</taxon>
        <taxon>Oceanibacterium</taxon>
    </lineage>
</organism>
<protein>
    <submittedName>
        <fullName evidence="8">Putative amino-acid metabolite efflux pump</fullName>
    </submittedName>
</protein>
<keyword evidence="4 6" id="KW-1133">Transmembrane helix</keyword>
<keyword evidence="9" id="KW-1185">Reference proteome</keyword>
<name>A0A1Y5SBR3_9PROT</name>
<dbReference type="InterPro" id="IPR037185">
    <property type="entry name" value="EmrE-like"/>
</dbReference>
<feature type="transmembrane region" description="Helical" evidence="6">
    <location>
        <begin position="88"/>
        <end position="109"/>
    </location>
</feature>
<dbReference type="PANTHER" id="PTHR32322">
    <property type="entry name" value="INNER MEMBRANE TRANSPORTER"/>
    <property type="match status" value="1"/>
</dbReference>
<evidence type="ECO:0000259" key="7">
    <source>
        <dbReference type="Pfam" id="PF00892"/>
    </source>
</evidence>
<dbReference type="RefSeq" id="WP_085882720.1">
    <property type="nucleotide sequence ID" value="NZ_FWFR01000001.1"/>
</dbReference>
<evidence type="ECO:0000256" key="5">
    <source>
        <dbReference type="ARBA" id="ARBA00023136"/>
    </source>
</evidence>
<dbReference type="AlphaFoldDB" id="A0A1Y5SBR3"/>
<evidence type="ECO:0000256" key="6">
    <source>
        <dbReference type="SAM" id="Phobius"/>
    </source>
</evidence>
<dbReference type="InParanoid" id="A0A1Y5SBR3"/>
<evidence type="ECO:0000256" key="1">
    <source>
        <dbReference type="ARBA" id="ARBA00004141"/>
    </source>
</evidence>
<evidence type="ECO:0000256" key="3">
    <source>
        <dbReference type="ARBA" id="ARBA00022692"/>
    </source>
</evidence>
<feature type="transmembrane region" description="Helical" evidence="6">
    <location>
        <begin position="212"/>
        <end position="230"/>
    </location>
</feature>
<feature type="transmembrane region" description="Helical" evidence="6">
    <location>
        <begin position="33"/>
        <end position="51"/>
    </location>
</feature>
<feature type="transmembrane region" description="Helical" evidence="6">
    <location>
        <begin position="173"/>
        <end position="192"/>
    </location>
</feature>
<reference evidence="8 9" key="1">
    <citation type="submission" date="2017-03" db="EMBL/GenBank/DDBJ databases">
        <authorList>
            <person name="Afonso C.L."/>
            <person name="Miller P.J."/>
            <person name="Scott M.A."/>
            <person name="Spackman E."/>
            <person name="Goraichik I."/>
            <person name="Dimitrov K.M."/>
            <person name="Suarez D.L."/>
            <person name="Swayne D.E."/>
        </authorList>
    </citation>
    <scope>NUCLEOTIDE SEQUENCE [LARGE SCALE GENOMIC DNA]</scope>
    <source>
        <strain evidence="8 9">CECT 7691</strain>
    </source>
</reference>
<dbReference type="SUPFAM" id="SSF103481">
    <property type="entry name" value="Multidrug resistance efflux transporter EmrE"/>
    <property type="match status" value="2"/>
</dbReference>
<dbReference type="FunCoup" id="A0A1Y5SBR3">
    <property type="interactions" value="116"/>
</dbReference>
<feature type="domain" description="EamA" evidence="7">
    <location>
        <begin position="6"/>
        <end position="133"/>
    </location>
</feature>
<evidence type="ECO:0000256" key="2">
    <source>
        <dbReference type="ARBA" id="ARBA00007362"/>
    </source>
</evidence>
<dbReference type="PANTHER" id="PTHR32322:SF2">
    <property type="entry name" value="EAMA DOMAIN-CONTAINING PROTEIN"/>
    <property type="match status" value="1"/>
</dbReference>
<dbReference type="InterPro" id="IPR050638">
    <property type="entry name" value="AA-Vitamin_Transporters"/>
</dbReference>
<evidence type="ECO:0000313" key="8">
    <source>
        <dbReference type="EMBL" id="SLN37151.1"/>
    </source>
</evidence>
<dbReference type="OrthoDB" id="7158585at2"/>
<keyword evidence="3 6" id="KW-0812">Transmembrane</keyword>
<dbReference type="GO" id="GO:0016020">
    <property type="term" value="C:membrane"/>
    <property type="evidence" value="ECO:0007669"/>
    <property type="project" value="UniProtKB-SubCell"/>
</dbReference>
<feature type="transmembrane region" description="Helical" evidence="6">
    <location>
        <begin position="63"/>
        <end position="82"/>
    </location>
</feature>
<feature type="transmembrane region" description="Helical" evidence="6">
    <location>
        <begin position="144"/>
        <end position="161"/>
    </location>
</feature>
<comment type="similarity">
    <text evidence="2">Belongs to the EamA transporter family.</text>
</comment>
<dbReference type="EMBL" id="FWFR01000001">
    <property type="protein sequence ID" value="SLN37151.1"/>
    <property type="molecule type" value="Genomic_DNA"/>
</dbReference>
<feature type="transmembrane region" description="Helical" evidence="6">
    <location>
        <begin position="237"/>
        <end position="257"/>
    </location>
</feature>
<evidence type="ECO:0000256" key="4">
    <source>
        <dbReference type="ARBA" id="ARBA00022989"/>
    </source>
</evidence>
<sequence>MPVSHVLLAMVANLAWGFNFIAGKFGVEHFPAILFTSMRFGLMAVLLVPFMKRVRTREQFGKIVQIALLMGVLHFACMFSGLGRAADISSVAILSQLYVPFATILAIVLLKETVGWRRASAIGAAFLGVLVIGFDPTAFRHPDAVVLVAAGALFMAINNIVARTLSGVDVFTLQAWMGLIAAPTLFAGSMILEDGQWEALASAGALEWSSVAYSAIVTSIIGHGCIYFLLQRHPVSVVAPYMLLTPILAVIFGVLIWGDVLTWKLVLGGILTLAGVAVITLRSARSARPAS</sequence>
<proteinExistence type="inferred from homology"/>
<keyword evidence="5 6" id="KW-0472">Membrane</keyword>
<feature type="transmembrane region" description="Helical" evidence="6">
    <location>
        <begin position="263"/>
        <end position="281"/>
    </location>
</feature>
<dbReference type="Pfam" id="PF00892">
    <property type="entry name" value="EamA"/>
    <property type="match status" value="2"/>
</dbReference>
<feature type="domain" description="EamA" evidence="7">
    <location>
        <begin position="145"/>
        <end position="280"/>
    </location>
</feature>
<dbReference type="Proteomes" id="UP000193200">
    <property type="component" value="Unassembled WGS sequence"/>
</dbReference>
<gene>
    <name evidence="8" type="primary">eamA_2</name>
    <name evidence="8" type="ORF">OCH7691_01511</name>
</gene>
<dbReference type="InterPro" id="IPR000620">
    <property type="entry name" value="EamA_dom"/>
</dbReference>
<feature type="transmembrane region" description="Helical" evidence="6">
    <location>
        <begin position="121"/>
        <end position="138"/>
    </location>
</feature>
<comment type="subcellular location">
    <subcellularLocation>
        <location evidence="1">Membrane</location>
        <topology evidence="1">Multi-pass membrane protein</topology>
    </subcellularLocation>
</comment>